<feature type="region of interest" description="Disordered" evidence="1">
    <location>
        <begin position="1"/>
        <end position="87"/>
    </location>
</feature>
<feature type="compositionally biased region" description="Basic residues" evidence="1">
    <location>
        <begin position="76"/>
        <end position="87"/>
    </location>
</feature>
<reference evidence="2 3" key="1">
    <citation type="journal article" date="2023" name="G3 (Bethesda)">
        <title>A chromosome-length genome assembly and annotation of blackberry (Rubus argutus, cv. 'Hillquist').</title>
        <authorList>
            <person name="Bruna T."/>
            <person name="Aryal R."/>
            <person name="Dudchenko O."/>
            <person name="Sargent D.J."/>
            <person name="Mead D."/>
            <person name="Buti M."/>
            <person name="Cavallini A."/>
            <person name="Hytonen T."/>
            <person name="Andres J."/>
            <person name="Pham M."/>
            <person name="Weisz D."/>
            <person name="Mascagni F."/>
            <person name="Usai G."/>
            <person name="Natali L."/>
            <person name="Bassil N."/>
            <person name="Fernandez G.E."/>
            <person name="Lomsadze A."/>
            <person name="Armour M."/>
            <person name="Olukolu B."/>
            <person name="Poorten T."/>
            <person name="Britton C."/>
            <person name="Davik J."/>
            <person name="Ashrafi H."/>
            <person name="Aiden E.L."/>
            <person name="Borodovsky M."/>
            <person name="Worthington M."/>
        </authorList>
    </citation>
    <scope>NUCLEOTIDE SEQUENCE [LARGE SCALE GENOMIC DNA]</scope>
    <source>
        <strain evidence="2">PI 553951</strain>
    </source>
</reference>
<proteinExistence type="predicted"/>
<organism evidence="2 3">
    <name type="scientific">Rubus argutus</name>
    <name type="common">Southern blackberry</name>
    <dbReference type="NCBI Taxonomy" id="59490"/>
    <lineage>
        <taxon>Eukaryota</taxon>
        <taxon>Viridiplantae</taxon>
        <taxon>Streptophyta</taxon>
        <taxon>Embryophyta</taxon>
        <taxon>Tracheophyta</taxon>
        <taxon>Spermatophyta</taxon>
        <taxon>Magnoliopsida</taxon>
        <taxon>eudicotyledons</taxon>
        <taxon>Gunneridae</taxon>
        <taxon>Pentapetalae</taxon>
        <taxon>rosids</taxon>
        <taxon>fabids</taxon>
        <taxon>Rosales</taxon>
        <taxon>Rosaceae</taxon>
        <taxon>Rosoideae</taxon>
        <taxon>Rosoideae incertae sedis</taxon>
        <taxon>Rubus</taxon>
    </lineage>
</organism>
<gene>
    <name evidence="2" type="ORF">M0R45_016392</name>
</gene>
<name>A0AAW1XUV9_RUBAR</name>
<sequence length="87" mass="9408">MAAIIDLKASLPLSSSRRTNQAAAPCHRRTSNPFHHRGHHTRSRARALCHRASSVSPSPKLNSAVAVDLSSPSNPRAHHHRTASIPP</sequence>
<evidence type="ECO:0000313" key="2">
    <source>
        <dbReference type="EMBL" id="KAK9939703.1"/>
    </source>
</evidence>
<protein>
    <submittedName>
        <fullName evidence="2">Uncharacterized protein</fullName>
    </submittedName>
</protein>
<dbReference type="AlphaFoldDB" id="A0AAW1XUV9"/>
<keyword evidence="3" id="KW-1185">Reference proteome</keyword>
<evidence type="ECO:0000313" key="3">
    <source>
        <dbReference type="Proteomes" id="UP001457282"/>
    </source>
</evidence>
<feature type="compositionally biased region" description="Polar residues" evidence="1">
    <location>
        <begin position="12"/>
        <end position="22"/>
    </location>
</feature>
<evidence type="ECO:0000256" key="1">
    <source>
        <dbReference type="SAM" id="MobiDB-lite"/>
    </source>
</evidence>
<feature type="compositionally biased region" description="Basic residues" evidence="1">
    <location>
        <begin position="26"/>
        <end position="49"/>
    </location>
</feature>
<accession>A0AAW1XUV9</accession>
<comment type="caution">
    <text evidence="2">The sequence shown here is derived from an EMBL/GenBank/DDBJ whole genome shotgun (WGS) entry which is preliminary data.</text>
</comment>
<dbReference type="EMBL" id="JBEDUW010000003">
    <property type="protein sequence ID" value="KAK9939703.1"/>
    <property type="molecule type" value="Genomic_DNA"/>
</dbReference>
<dbReference type="Proteomes" id="UP001457282">
    <property type="component" value="Unassembled WGS sequence"/>
</dbReference>